<evidence type="ECO:0000313" key="2">
    <source>
        <dbReference type="EMBL" id="KXB40796.1"/>
    </source>
</evidence>
<proteinExistence type="predicted"/>
<comment type="caution">
    <text evidence="2">The sequence shown here is derived from an EMBL/GenBank/DDBJ whole genome shotgun (WGS) entry which is preliminary data.</text>
</comment>
<sequence>MKILFDLHTHTLMSGHAYSTPKENIQAAKALGLAAYGFSDHGPSIKGGPDALYFQHFRIFPRQYEGMYVLCGVEAAILDYEGHIDLTGKPLERVDYAIASLHQWALPSGTLEENMQAYIGAMRNPYVKIIGHPDDSTYPVDYEQLVLAAKQYKVALELNESSLDPASVRAGQVSENMAKLIFYSIKHDWPLILGSDAHHESYIGRFERVLQIVKEEHLPERLLLNSSLAGLKRVLNKPELIEQVRAN</sequence>
<dbReference type="InterPro" id="IPR050243">
    <property type="entry name" value="PHP_phosphatase"/>
</dbReference>
<dbReference type="Proteomes" id="UP000070080">
    <property type="component" value="Unassembled WGS sequence"/>
</dbReference>
<evidence type="ECO:0000313" key="3">
    <source>
        <dbReference type="Proteomes" id="UP000070080"/>
    </source>
</evidence>
<dbReference type="Gene3D" id="3.20.20.140">
    <property type="entry name" value="Metal-dependent hydrolases"/>
    <property type="match status" value="1"/>
</dbReference>
<name>A0A133YC56_9FIRM</name>
<dbReference type="RefSeq" id="WP_066714158.1">
    <property type="nucleotide sequence ID" value="NZ_CP118869.1"/>
</dbReference>
<dbReference type="CDD" id="cd07437">
    <property type="entry name" value="PHP_HisPPase_Ycdx_like"/>
    <property type="match status" value="1"/>
</dbReference>
<dbReference type="Pfam" id="PF02811">
    <property type="entry name" value="PHP"/>
    <property type="match status" value="1"/>
</dbReference>
<dbReference type="PANTHER" id="PTHR36928">
    <property type="entry name" value="PHOSPHATASE YCDX-RELATED"/>
    <property type="match status" value="1"/>
</dbReference>
<dbReference type="GO" id="GO:0005829">
    <property type="term" value="C:cytosol"/>
    <property type="evidence" value="ECO:0007669"/>
    <property type="project" value="TreeGrafter"/>
</dbReference>
<accession>A0A133YC56</accession>
<organism evidence="2 3">
    <name type="scientific">Amygdalobacter nucleatus</name>
    <dbReference type="NCBI Taxonomy" id="3029274"/>
    <lineage>
        <taxon>Bacteria</taxon>
        <taxon>Bacillati</taxon>
        <taxon>Bacillota</taxon>
        <taxon>Clostridia</taxon>
        <taxon>Eubacteriales</taxon>
        <taxon>Oscillospiraceae</taxon>
        <taxon>Amygdalobacter</taxon>
    </lineage>
</organism>
<dbReference type="SUPFAM" id="SSF89550">
    <property type="entry name" value="PHP domain-like"/>
    <property type="match status" value="1"/>
</dbReference>
<dbReference type="SMART" id="SM00481">
    <property type="entry name" value="POLIIIAc"/>
    <property type="match status" value="1"/>
</dbReference>
<feature type="domain" description="Polymerase/histidinol phosphatase N-terminal" evidence="1">
    <location>
        <begin position="5"/>
        <end position="79"/>
    </location>
</feature>
<dbReference type="InterPro" id="IPR003141">
    <property type="entry name" value="Pol/His_phosphatase_N"/>
</dbReference>
<keyword evidence="3" id="KW-1185">Reference proteome</keyword>
<dbReference type="STRING" id="1497955.HMPREF1872_00827"/>
<keyword evidence="2" id="KW-0378">Hydrolase</keyword>
<dbReference type="AlphaFoldDB" id="A0A133YC56"/>
<dbReference type="InterPro" id="IPR016195">
    <property type="entry name" value="Pol/histidinol_Pase-like"/>
</dbReference>
<protein>
    <submittedName>
        <fullName evidence="2">Putative hydrolase</fullName>
    </submittedName>
</protein>
<dbReference type="PANTHER" id="PTHR36928:SF1">
    <property type="entry name" value="PHOSPHATASE YCDX-RELATED"/>
    <property type="match status" value="1"/>
</dbReference>
<dbReference type="GO" id="GO:0008270">
    <property type="term" value="F:zinc ion binding"/>
    <property type="evidence" value="ECO:0007669"/>
    <property type="project" value="TreeGrafter"/>
</dbReference>
<dbReference type="InterPro" id="IPR004013">
    <property type="entry name" value="PHP_dom"/>
</dbReference>
<dbReference type="OrthoDB" id="9808747at2"/>
<gene>
    <name evidence="2" type="ORF">HMPREF1872_00827</name>
</gene>
<dbReference type="GO" id="GO:0042578">
    <property type="term" value="F:phosphoric ester hydrolase activity"/>
    <property type="evidence" value="ECO:0007669"/>
    <property type="project" value="TreeGrafter"/>
</dbReference>
<reference evidence="3" key="1">
    <citation type="submission" date="2016-01" db="EMBL/GenBank/DDBJ databases">
        <authorList>
            <person name="Mitreva M."/>
            <person name="Pepin K.H."/>
            <person name="Mihindukulasuriya K.A."/>
            <person name="Fulton R."/>
            <person name="Fronick C."/>
            <person name="O'Laughlin M."/>
            <person name="Miner T."/>
            <person name="Herter B."/>
            <person name="Rosa B.A."/>
            <person name="Cordes M."/>
            <person name="Tomlinson C."/>
            <person name="Wollam A."/>
            <person name="Palsikar V.B."/>
            <person name="Mardis E.R."/>
            <person name="Wilson R.K."/>
        </authorList>
    </citation>
    <scope>NUCLEOTIDE SEQUENCE [LARGE SCALE GENOMIC DNA]</scope>
    <source>
        <strain evidence="3">KA00274</strain>
    </source>
</reference>
<dbReference type="EMBL" id="LSCV01000025">
    <property type="protein sequence ID" value="KXB40796.1"/>
    <property type="molecule type" value="Genomic_DNA"/>
</dbReference>
<evidence type="ECO:0000259" key="1">
    <source>
        <dbReference type="SMART" id="SM00481"/>
    </source>
</evidence>
<dbReference type="PATRIC" id="fig|1497955.3.peg.800"/>